<dbReference type="PANTHER" id="PTHR13610:SF9">
    <property type="entry name" value="FI06469P"/>
    <property type="match status" value="1"/>
</dbReference>
<dbReference type="PANTHER" id="PTHR13610">
    <property type="entry name" value="METHYLTRANSFERASE DOMAIN-CONTAINING PROTEIN"/>
    <property type="match status" value="1"/>
</dbReference>
<keyword evidence="5" id="KW-0732">Signal</keyword>
<dbReference type="SUPFAM" id="SSF53335">
    <property type="entry name" value="S-adenosyl-L-methionine-dependent methyltransferases"/>
    <property type="match status" value="1"/>
</dbReference>
<accession>A0A0N4VYQ6</accession>
<comment type="similarity">
    <text evidence="1">Belongs to the ANT/ATPSC lysine N-methyltransferase family.</text>
</comment>
<keyword evidence="3" id="KW-0808">Transferase</keyword>
<dbReference type="GO" id="GO:0005739">
    <property type="term" value="C:mitochondrion"/>
    <property type="evidence" value="ECO:0007669"/>
    <property type="project" value="TreeGrafter"/>
</dbReference>
<dbReference type="EMBL" id="UZAF01004946">
    <property type="protein sequence ID" value="VDO14653.1"/>
    <property type="molecule type" value="Genomic_DNA"/>
</dbReference>
<dbReference type="WBParaSite" id="HPLM_0000242701-mRNA-1">
    <property type="protein sequence ID" value="HPLM_0000242701-mRNA-1"/>
    <property type="gene ID" value="HPLM_0000242701"/>
</dbReference>
<dbReference type="OrthoDB" id="66144at2759"/>
<dbReference type="STRING" id="6290.A0A0N4VYQ6"/>
<dbReference type="AlphaFoldDB" id="A0A0N4VYQ6"/>
<evidence type="ECO:0000313" key="7">
    <source>
        <dbReference type="Proteomes" id="UP000268014"/>
    </source>
</evidence>
<protein>
    <submittedName>
        <fullName evidence="8">SAM_MT_RSMB_NOP domain-containing protein</fullName>
    </submittedName>
</protein>
<dbReference type="GO" id="GO:0016279">
    <property type="term" value="F:protein-lysine N-methyltransferase activity"/>
    <property type="evidence" value="ECO:0007669"/>
    <property type="project" value="InterPro"/>
</dbReference>
<evidence type="ECO:0000256" key="5">
    <source>
        <dbReference type="SAM" id="SignalP"/>
    </source>
</evidence>
<dbReference type="GO" id="GO:1905706">
    <property type="term" value="P:regulation of mitochondrial ATP synthesis coupled proton transport"/>
    <property type="evidence" value="ECO:0007669"/>
    <property type="project" value="TreeGrafter"/>
</dbReference>
<keyword evidence="2" id="KW-0489">Methyltransferase</keyword>
<keyword evidence="7" id="KW-1185">Reference proteome</keyword>
<dbReference type="Proteomes" id="UP000268014">
    <property type="component" value="Unassembled WGS sequence"/>
</dbReference>
<dbReference type="OMA" id="NCFDRVW"/>
<proteinExistence type="inferred from homology"/>
<dbReference type="InterPro" id="IPR026170">
    <property type="entry name" value="FAM173A/B"/>
</dbReference>
<evidence type="ECO:0000256" key="4">
    <source>
        <dbReference type="ARBA" id="ARBA00022691"/>
    </source>
</evidence>
<sequence length="130" mass="14519">ELFHFVLVFLFNITLLSQVLQCAAEGIVSTGVELNGILVAYSKYRAARAGLGRKAKFHRMDIFKTELEPFNTAVIFGAENLMTDMVPKLSEMRSGTALLACRFPLPECDHFQSVAQIGEGIDAVYVYRRN</sequence>
<feature type="chain" id="PRO_5043123409" evidence="5">
    <location>
        <begin position="25"/>
        <end position="130"/>
    </location>
</feature>
<dbReference type="Gene3D" id="3.40.50.150">
    <property type="entry name" value="Vaccinia Virus protein VP39"/>
    <property type="match status" value="1"/>
</dbReference>
<name>A0A0N4VYQ6_HAEPC</name>
<feature type="signal peptide" evidence="5">
    <location>
        <begin position="1"/>
        <end position="24"/>
    </location>
</feature>
<reference evidence="8" key="1">
    <citation type="submission" date="2017-02" db="UniProtKB">
        <authorList>
            <consortium name="WormBaseParasite"/>
        </authorList>
    </citation>
    <scope>IDENTIFICATION</scope>
</reference>
<keyword evidence="4" id="KW-0949">S-adenosyl-L-methionine</keyword>
<evidence type="ECO:0000313" key="6">
    <source>
        <dbReference type="EMBL" id="VDO14653.1"/>
    </source>
</evidence>
<evidence type="ECO:0000256" key="2">
    <source>
        <dbReference type="ARBA" id="ARBA00022603"/>
    </source>
</evidence>
<reference evidence="6 7" key="2">
    <citation type="submission" date="2018-11" db="EMBL/GenBank/DDBJ databases">
        <authorList>
            <consortium name="Pathogen Informatics"/>
        </authorList>
    </citation>
    <scope>NUCLEOTIDE SEQUENCE [LARGE SCALE GENOMIC DNA]</scope>
    <source>
        <strain evidence="6 7">MHpl1</strain>
    </source>
</reference>
<dbReference type="GO" id="GO:0032259">
    <property type="term" value="P:methylation"/>
    <property type="evidence" value="ECO:0007669"/>
    <property type="project" value="UniProtKB-KW"/>
</dbReference>
<evidence type="ECO:0000313" key="8">
    <source>
        <dbReference type="WBParaSite" id="HPLM_0000242701-mRNA-1"/>
    </source>
</evidence>
<evidence type="ECO:0000256" key="1">
    <source>
        <dbReference type="ARBA" id="ARBA00010633"/>
    </source>
</evidence>
<gene>
    <name evidence="6" type="ORF">HPLM_LOCUS2423</name>
</gene>
<organism evidence="8">
    <name type="scientific">Haemonchus placei</name>
    <name type="common">Barber's pole worm</name>
    <dbReference type="NCBI Taxonomy" id="6290"/>
    <lineage>
        <taxon>Eukaryota</taxon>
        <taxon>Metazoa</taxon>
        <taxon>Ecdysozoa</taxon>
        <taxon>Nematoda</taxon>
        <taxon>Chromadorea</taxon>
        <taxon>Rhabditida</taxon>
        <taxon>Rhabditina</taxon>
        <taxon>Rhabditomorpha</taxon>
        <taxon>Strongyloidea</taxon>
        <taxon>Trichostrongylidae</taxon>
        <taxon>Haemonchus</taxon>
    </lineage>
</organism>
<evidence type="ECO:0000256" key="3">
    <source>
        <dbReference type="ARBA" id="ARBA00022679"/>
    </source>
</evidence>
<dbReference type="InterPro" id="IPR029063">
    <property type="entry name" value="SAM-dependent_MTases_sf"/>
</dbReference>